<evidence type="ECO:0000313" key="3">
    <source>
        <dbReference type="Proteomes" id="UP001341281"/>
    </source>
</evidence>
<accession>A0AAQ3SP99</accession>
<proteinExistence type="predicted"/>
<name>A0AAQ3SP99_PASNO</name>
<feature type="compositionally biased region" description="Polar residues" evidence="1">
    <location>
        <begin position="1"/>
        <end position="10"/>
    </location>
</feature>
<keyword evidence="3" id="KW-1185">Reference proteome</keyword>
<feature type="compositionally biased region" description="Basic and acidic residues" evidence="1">
    <location>
        <begin position="41"/>
        <end position="55"/>
    </location>
</feature>
<feature type="compositionally biased region" description="Basic residues" evidence="1">
    <location>
        <begin position="56"/>
        <end position="67"/>
    </location>
</feature>
<dbReference type="AlphaFoldDB" id="A0AAQ3SP99"/>
<sequence length="67" mass="7365">MSTVAETTGPKNGKEVLIEEEDDLVSIDLSSSSEGEESESEAQKEMKKMAKEMAKKALKKMTKKLMA</sequence>
<dbReference type="Proteomes" id="UP001341281">
    <property type="component" value="Chromosome 02"/>
</dbReference>
<feature type="region of interest" description="Disordered" evidence="1">
    <location>
        <begin position="1"/>
        <end position="67"/>
    </location>
</feature>
<organism evidence="2 3">
    <name type="scientific">Paspalum notatum var. saurae</name>
    <dbReference type="NCBI Taxonomy" id="547442"/>
    <lineage>
        <taxon>Eukaryota</taxon>
        <taxon>Viridiplantae</taxon>
        <taxon>Streptophyta</taxon>
        <taxon>Embryophyta</taxon>
        <taxon>Tracheophyta</taxon>
        <taxon>Spermatophyta</taxon>
        <taxon>Magnoliopsida</taxon>
        <taxon>Liliopsida</taxon>
        <taxon>Poales</taxon>
        <taxon>Poaceae</taxon>
        <taxon>PACMAD clade</taxon>
        <taxon>Panicoideae</taxon>
        <taxon>Andropogonodae</taxon>
        <taxon>Paspaleae</taxon>
        <taxon>Paspalinae</taxon>
        <taxon>Paspalum</taxon>
    </lineage>
</organism>
<protein>
    <submittedName>
        <fullName evidence="2">Uncharacterized protein</fullName>
    </submittedName>
</protein>
<evidence type="ECO:0000313" key="2">
    <source>
        <dbReference type="EMBL" id="WVZ58218.1"/>
    </source>
</evidence>
<dbReference type="EMBL" id="CP144746">
    <property type="protein sequence ID" value="WVZ58218.1"/>
    <property type="molecule type" value="Genomic_DNA"/>
</dbReference>
<reference evidence="2 3" key="1">
    <citation type="submission" date="2024-02" db="EMBL/GenBank/DDBJ databases">
        <title>High-quality chromosome-scale genome assembly of Pensacola bahiagrass (Paspalum notatum Flugge var. saurae).</title>
        <authorList>
            <person name="Vega J.M."/>
            <person name="Podio M."/>
            <person name="Orjuela J."/>
            <person name="Siena L.A."/>
            <person name="Pessino S.C."/>
            <person name="Combes M.C."/>
            <person name="Mariac C."/>
            <person name="Albertini E."/>
            <person name="Pupilli F."/>
            <person name="Ortiz J.P.A."/>
            <person name="Leblanc O."/>
        </authorList>
    </citation>
    <scope>NUCLEOTIDE SEQUENCE [LARGE SCALE GENOMIC DNA]</scope>
    <source>
        <strain evidence="2">R1</strain>
        <tissue evidence="2">Leaf</tissue>
    </source>
</reference>
<evidence type="ECO:0000256" key="1">
    <source>
        <dbReference type="SAM" id="MobiDB-lite"/>
    </source>
</evidence>
<gene>
    <name evidence="2" type="ORF">U9M48_008506</name>
</gene>